<dbReference type="AlphaFoldDB" id="A0A382B376"/>
<dbReference type="Pfam" id="PF13186">
    <property type="entry name" value="SPASM"/>
    <property type="match status" value="1"/>
</dbReference>
<evidence type="ECO:0000256" key="4">
    <source>
        <dbReference type="ARBA" id="ARBA00023014"/>
    </source>
</evidence>
<organism evidence="7">
    <name type="scientific">marine metagenome</name>
    <dbReference type="NCBI Taxonomy" id="408172"/>
    <lineage>
        <taxon>unclassified sequences</taxon>
        <taxon>metagenomes</taxon>
        <taxon>ecological metagenomes</taxon>
    </lineage>
</organism>
<keyword evidence="4" id="KW-0411">Iron-sulfur</keyword>
<evidence type="ECO:0000313" key="7">
    <source>
        <dbReference type="EMBL" id="SVB08149.1"/>
    </source>
</evidence>
<protein>
    <submittedName>
        <fullName evidence="7">Uncharacterized protein</fullName>
    </submittedName>
</protein>
<dbReference type="InterPro" id="IPR023885">
    <property type="entry name" value="4Fe4S-binding_SPASM_dom"/>
</dbReference>
<dbReference type="InterPro" id="IPR013785">
    <property type="entry name" value="Aldolase_TIM"/>
</dbReference>
<dbReference type="PANTHER" id="PTHR11228">
    <property type="entry name" value="RADICAL SAM DOMAIN PROTEIN"/>
    <property type="match status" value="1"/>
</dbReference>
<dbReference type="SUPFAM" id="SSF102114">
    <property type="entry name" value="Radical SAM enzymes"/>
    <property type="match status" value="1"/>
</dbReference>
<dbReference type="InterPro" id="IPR058240">
    <property type="entry name" value="rSAM_sf"/>
</dbReference>
<keyword evidence="1" id="KW-0949">S-adenosyl-L-methionine</keyword>
<evidence type="ECO:0000259" key="5">
    <source>
        <dbReference type="Pfam" id="PF04055"/>
    </source>
</evidence>
<dbReference type="GO" id="GO:0003824">
    <property type="term" value="F:catalytic activity"/>
    <property type="evidence" value="ECO:0007669"/>
    <property type="project" value="InterPro"/>
</dbReference>
<evidence type="ECO:0000259" key="6">
    <source>
        <dbReference type="Pfam" id="PF13186"/>
    </source>
</evidence>
<reference evidence="7" key="1">
    <citation type="submission" date="2018-05" db="EMBL/GenBank/DDBJ databases">
        <authorList>
            <person name="Lanie J.A."/>
            <person name="Ng W.-L."/>
            <person name="Kazmierczak K.M."/>
            <person name="Andrzejewski T.M."/>
            <person name="Davidsen T.M."/>
            <person name="Wayne K.J."/>
            <person name="Tettelin H."/>
            <person name="Glass J.I."/>
            <person name="Rusch D."/>
            <person name="Podicherti R."/>
            <person name="Tsui H.-C.T."/>
            <person name="Winkler M.E."/>
        </authorList>
    </citation>
    <scope>NUCLEOTIDE SEQUENCE</scope>
</reference>
<feature type="domain" description="Radical SAM core" evidence="5">
    <location>
        <begin position="4"/>
        <end position="161"/>
    </location>
</feature>
<dbReference type="Gene3D" id="3.20.20.70">
    <property type="entry name" value="Aldolase class I"/>
    <property type="match status" value="1"/>
</dbReference>
<feature type="non-terminal residue" evidence="7">
    <location>
        <position position="1"/>
    </location>
</feature>
<dbReference type="GO" id="GO:0046872">
    <property type="term" value="F:metal ion binding"/>
    <property type="evidence" value="ECO:0007669"/>
    <property type="project" value="UniProtKB-KW"/>
</dbReference>
<keyword evidence="2" id="KW-0479">Metal-binding</keyword>
<proteinExistence type="predicted"/>
<sequence length="320" mass="37083">VHLEITSKCQARCPMCPRRIGGGPLNPLIHLVEINLDTFKKWFPTEFLIQLESLFMCGNLGDPIIAQDTLEIYQYIKSINPKIRLAMHTNGSARDINWWEGLAKENVKTTFGIDGLVDTHHLYRVSTDWKKIITNAKAFIKAGGYAKWHMLVFKHNEHQVEQCHTMSKELGFKSFSYKHTSRFKSDKFHAIDETGKTTHILEPSKKSFEMIAKMQEAKITSCVIDCKAKKYSQIYISADGTVSPCCWLDLQWTLPTQDSRVDYMDQIGEFTNLHNKSLKEIFDSQFFRKIEDTWTDKPLMECSKQCGKFDRLGEQFETQY</sequence>
<dbReference type="InterPro" id="IPR050377">
    <property type="entry name" value="Radical_SAM_PqqE_MftC-like"/>
</dbReference>
<dbReference type="CDD" id="cd01335">
    <property type="entry name" value="Radical_SAM"/>
    <property type="match status" value="1"/>
</dbReference>
<evidence type="ECO:0000256" key="2">
    <source>
        <dbReference type="ARBA" id="ARBA00022723"/>
    </source>
</evidence>
<dbReference type="GO" id="GO:0051536">
    <property type="term" value="F:iron-sulfur cluster binding"/>
    <property type="evidence" value="ECO:0007669"/>
    <property type="project" value="UniProtKB-KW"/>
</dbReference>
<name>A0A382B376_9ZZZZ</name>
<feature type="domain" description="4Fe4S-binding SPASM" evidence="6">
    <location>
        <begin position="229"/>
        <end position="306"/>
    </location>
</feature>
<dbReference type="PANTHER" id="PTHR11228:SF7">
    <property type="entry name" value="PQQA PEPTIDE CYCLASE"/>
    <property type="match status" value="1"/>
</dbReference>
<evidence type="ECO:0000256" key="3">
    <source>
        <dbReference type="ARBA" id="ARBA00023004"/>
    </source>
</evidence>
<gene>
    <name evidence="7" type="ORF">METZ01_LOCUS161003</name>
</gene>
<dbReference type="Pfam" id="PF04055">
    <property type="entry name" value="Radical_SAM"/>
    <property type="match status" value="1"/>
</dbReference>
<accession>A0A382B376</accession>
<dbReference type="SFLD" id="SFLDG01067">
    <property type="entry name" value="SPASM/twitch_domain_containing"/>
    <property type="match status" value="1"/>
</dbReference>
<dbReference type="EMBL" id="UINC01027978">
    <property type="protein sequence ID" value="SVB08149.1"/>
    <property type="molecule type" value="Genomic_DNA"/>
</dbReference>
<keyword evidence="3" id="KW-0408">Iron</keyword>
<evidence type="ECO:0000256" key="1">
    <source>
        <dbReference type="ARBA" id="ARBA00022691"/>
    </source>
</evidence>
<dbReference type="InterPro" id="IPR007197">
    <property type="entry name" value="rSAM"/>
</dbReference>
<dbReference type="SFLD" id="SFLDS00029">
    <property type="entry name" value="Radical_SAM"/>
    <property type="match status" value="1"/>
</dbReference>